<dbReference type="EMBL" id="PVLV01000111">
    <property type="protein sequence ID" value="PRH79584.1"/>
    <property type="molecule type" value="Genomic_DNA"/>
</dbReference>
<name>A0A2S9PYT7_9ACTN</name>
<accession>A0A2S9PYT7</accession>
<gene>
    <name evidence="2" type="ORF">C6N75_08990</name>
</gene>
<comment type="caution">
    <text evidence="2">The sequence shown here is derived from an EMBL/GenBank/DDBJ whole genome shotgun (WGS) entry which is preliminary data.</text>
</comment>
<feature type="region of interest" description="Disordered" evidence="1">
    <location>
        <begin position="31"/>
        <end position="66"/>
    </location>
</feature>
<evidence type="ECO:0000313" key="3">
    <source>
        <dbReference type="Proteomes" id="UP000239322"/>
    </source>
</evidence>
<dbReference type="AlphaFoldDB" id="A0A2S9PYT7"/>
<evidence type="ECO:0000313" key="2">
    <source>
        <dbReference type="EMBL" id="PRH79584.1"/>
    </source>
</evidence>
<dbReference type="Proteomes" id="UP000239322">
    <property type="component" value="Unassembled WGS sequence"/>
</dbReference>
<organism evidence="2 3">
    <name type="scientific">Streptomyces solincola</name>
    <dbReference type="NCBI Taxonomy" id="2100817"/>
    <lineage>
        <taxon>Bacteria</taxon>
        <taxon>Bacillati</taxon>
        <taxon>Actinomycetota</taxon>
        <taxon>Actinomycetes</taxon>
        <taxon>Kitasatosporales</taxon>
        <taxon>Streptomycetaceae</taxon>
        <taxon>Streptomyces</taxon>
    </lineage>
</organism>
<evidence type="ECO:0000256" key="1">
    <source>
        <dbReference type="SAM" id="MobiDB-lite"/>
    </source>
</evidence>
<keyword evidence="3" id="KW-1185">Reference proteome</keyword>
<protein>
    <submittedName>
        <fullName evidence="2">Uncharacterized protein</fullName>
    </submittedName>
</protein>
<reference evidence="2 3" key="1">
    <citation type="submission" date="2018-03" db="EMBL/GenBank/DDBJ databases">
        <title>Novel Streptomyces sp. from soil.</title>
        <authorList>
            <person name="Tan G.Y.A."/>
            <person name="Lee Z.Y."/>
        </authorList>
    </citation>
    <scope>NUCLEOTIDE SEQUENCE [LARGE SCALE GENOMIC DNA]</scope>
    <source>
        <strain evidence="2 3">ST5x</strain>
    </source>
</reference>
<proteinExistence type="predicted"/>
<dbReference type="RefSeq" id="WP_105868327.1">
    <property type="nucleotide sequence ID" value="NZ_PVLV01000111.1"/>
</dbReference>
<sequence length="66" mass="6827">MPRSTQYGPDQAVSLHDVSMHTLLASCAAASAVSTPPRPLRDEDAPDAQTGRRDGTDAAVAPPRAA</sequence>